<evidence type="ECO:0000313" key="9">
    <source>
        <dbReference type="Proteomes" id="UP000005408"/>
    </source>
</evidence>
<protein>
    <submittedName>
        <fullName evidence="8">Uncharacterized protein</fullName>
    </submittedName>
</protein>
<feature type="transmembrane region" description="Helical" evidence="6">
    <location>
        <begin position="323"/>
        <end position="346"/>
    </location>
</feature>
<keyword evidence="2 6" id="KW-0812">Transmembrane</keyword>
<dbReference type="PANTHER" id="PTHR24365:SF541">
    <property type="entry name" value="PROTEIN TOLL-RELATED"/>
    <property type="match status" value="1"/>
</dbReference>
<sequence length="405" mass="44322">MFTLLFGLLGFSIGIVSAAIYPSGCNYDSSSSMGLYTCDFASITLPLPYINFSNPEPQRLVIYDVTGDLSATQLVSGFSAFNYSAVNADYTNYLEIACKTGGSLQISSTMFTDMNYINEFKMTGCNFTSGLPSSVFSTFVELDSLTIEGGIIASTQSDTFSGLNITKISGLPTPQGKLTIKNANVGSNFSVGFFDSLSDLSAVDISGCGLNAIDPNMFLYNNKIRRLNLANNNFTTISSSFLKNMTSLTEVNVDGISFDCSTCDNLWFLDHFSAFSMHIKGTFLCSGGERVYQYFGEKCRSKDNCNSIPGIAIGIDCFEWYQILNYCFTSASFALSWVAFVVVVIYRRDMYKNEKEIEIRKREKAIRVLEALKRGGGGGQKAPPKGNFSWAITEDGDGTEVKKAL</sequence>
<keyword evidence="4 6" id="KW-1133">Transmembrane helix</keyword>
<evidence type="ECO:0000256" key="4">
    <source>
        <dbReference type="ARBA" id="ARBA00022989"/>
    </source>
</evidence>
<organism evidence="8 9">
    <name type="scientific">Magallana gigas</name>
    <name type="common">Pacific oyster</name>
    <name type="synonym">Crassostrea gigas</name>
    <dbReference type="NCBI Taxonomy" id="29159"/>
    <lineage>
        <taxon>Eukaryota</taxon>
        <taxon>Metazoa</taxon>
        <taxon>Spiralia</taxon>
        <taxon>Lophotrochozoa</taxon>
        <taxon>Mollusca</taxon>
        <taxon>Bivalvia</taxon>
        <taxon>Autobranchia</taxon>
        <taxon>Pteriomorphia</taxon>
        <taxon>Ostreida</taxon>
        <taxon>Ostreoidea</taxon>
        <taxon>Ostreidae</taxon>
        <taxon>Magallana</taxon>
    </lineage>
</organism>
<accession>A0A8W8KDU0</accession>
<keyword evidence="3 7" id="KW-0732">Signal</keyword>
<comment type="subcellular location">
    <subcellularLocation>
        <location evidence="1">Membrane</location>
        <topology evidence="1">Single-pass membrane protein</topology>
    </subcellularLocation>
</comment>
<feature type="signal peptide" evidence="7">
    <location>
        <begin position="1"/>
        <end position="18"/>
    </location>
</feature>
<evidence type="ECO:0000256" key="6">
    <source>
        <dbReference type="SAM" id="Phobius"/>
    </source>
</evidence>
<keyword evidence="9" id="KW-1185">Reference proteome</keyword>
<keyword evidence="5 6" id="KW-0472">Membrane</keyword>
<dbReference type="Gene3D" id="3.80.10.10">
    <property type="entry name" value="Ribonuclease Inhibitor"/>
    <property type="match status" value="1"/>
</dbReference>
<reference evidence="8" key="1">
    <citation type="submission" date="2022-08" db="UniProtKB">
        <authorList>
            <consortium name="EnsemblMetazoa"/>
        </authorList>
    </citation>
    <scope>IDENTIFICATION</scope>
    <source>
        <strain evidence="8">05x7-T-G4-1.051#20</strain>
    </source>
</reference>
<dbReference type="SUPFAM" id="SSF52058">
    <property type="entry name" value="L domain-like"/>
    <property type="match status" value="1"/>
</dbReference>
<dbReference type="EnsemblMetazoa" id="G22762.1">
    <property type="protein sequence ID" value="G22762.1:cds"/>
    <property type="gene ID" value="G22762"/>
</dbReference>
<evidence type="ECO:0000256" key="3">
    <source>
        <dbReference type="ARBA" id="ARBA00022729"/>
    </source>
</evidence>
<evidence type="ECO:0000256" key="7">
    <source>
        <dbReference type="SAM" id="SignalP"/>
    </source>
</evidence>
<evidence type="ECO:0000313" key="8">
    <source>
        <dbReference type="EnsemblMetazoa" id="G22762.1:cds"/>
    </source>
</evidence>
<dbReference type="OMA" id="RIINCEF"/>
<feature type="chain" id="PRO_5036472260" evidence="7">
    <location>
        <begin position="19"/>
        <end position="405"/>
    </location>
</feature>
<dbReference type="GO" id="GO:0005886">
    <property type="term" value="C:plasma membrane"/>
    <property type="evidence" value="ECO:0007669"/>
    <property type="project" value="TreeGrafter"/>
</dbReference>
<dbReference type="GO" id="GO:0007165">
    <property type="term" value="P:signal transduction"/>
    <property type="evidence" value="ECO:0007669"/>
    <property type="project" value="TreeGrafter"/>
</dbReference>
<dbReference type="Proteomes" id="UP000005408">
    <property type="component" value="Unassembled WGS sequence"/>
</dbReference>
<dbReference type="OrthoDB" id="6113682at2759"/>
<proteinExistence type="predicted"/>
<dbReference type="GO" id="GO:0038023">
    <property type="term" value="F:signaling receptor activity"/>
    <property type="evidence" value="ECO:0007669"/>
    <property type="project" value="TreeGrafter"/>
</dbReference>
<evidence type="ECO:0000256" key="5">
    <source>
        <dbReference type="ARBA" id="ARBA00023136"/>
    </source>
</evidence>
<name>A0A8W8KDU0_MAGGI</name>
<dbReference type="InterPro" id="IPR032675">
    <property type="entry name" value="LRR_dom_sf"/>
</dbReference>
<dbReference type="AlphaFoldDB" id="A0A8W8KDU0"/>
<dbReference type="InterPro" id="IPR001611">
    <property type="entry name" value="Leu-rich_rpt"/>
</dbReference>
<dbReference type="PANTHER" id="PTHR24365">
    <property type="entry name" value="TOLL-LIKE RECEPTOR"/>
    <property type="match status" value="1"/>
</dbReference>
<evidence type="ECO:0000256" key="1">
    <source>
        <dbReference type="ARBA" id="ARBA00004167"/>
    </source>
</evidence>
<evidence type="ECO:0000256" key="2">
    <source>
        <dbReference type="ARBA" id="ARBA00022692"/>
    </source>
</evidence>
<dbReference type="Pfam" id="PF13855">
    <property type="entry name" value="LRR_8"/>
    <property type="match status" value="1"/>
</dbReference>